<evidence type="ECO:0000313" key="1">
    <source>
        <dbReference type="EMBL" id="TDN56951.1"/>
    </source>
</evidence>
<dbReference type="Proteomes" id="UP000295129">
    <property type="component" value="Unassembled WGS sequence"/>
</dbReference>
<protein>
    <submittedName>
        <fullName evidence="1">Uncharacterized protein</fullName>
    </submittedName>
</protein>
<reference evidence="1 2" key="1">
    <citation type="submission" date="2019-03" db="EMBL/GenBank/DDBJ databases">
        <title>Genomic Encyclopedia of Type Strains, Phase IV (KMG-IV): sequencing the most valuable type-strain genomes for metagenomic binning, comparative biology and taxonomic classification.</title>
        <authorList>
            <person name="Goeker M."/>
        </authorList>
    </citation>
    <scope>NUCLEOTIDE SEQUENCE [LARGE SCALE GENOMIC DNA]</scope>
    <source>
        <strain evidence="1 2">DSM 12121</strain>
    </source>
</reference>
<gene>
    <name evidence="1" type="ORF">C7389_101330</name>
</gene>
<sequence>MSPEQIADWARAHLTDPLDVDCTTTVMLKILDGKCKMGPRDKDVIPLLYDALRGRPGRLLGEDMHRLIARARAGERDALVAEIYEHRVLAETAISRPVMKAYKACLREAGVLGTGAD</sequence>
<dbReference type="OrthoDB" id="7862241at2"/>
<organism evidence="1 2">
    <name type="scientific">Azoarcus indigens</name>
    <dbReference type="NCBI Taxonomy" id="29545"/>
    <lineage>
        <taxon>Bacteria</taxon>
        <taxon>Pseudomonadati</taxon>
        <taxon>Pseudomonadota</taxon>
        <taxon>Betaproteobacteria</taxon>
        <taxon>Rhodocyclales</taxon>
        <taxon>Zoogloeaceae</taxon>
        <taxon>Azoarcus</taxon>
    </lineage>
</organism>
<accession>A0A4V3BP31</accession>
<evidence type="ECO:0000313" key="2">
    <source>
        <dbReference type="Proteomes" id="UP000295129"/>
    </source>
</evidence>
<comment type="caution">
    <text evidence="1">The sequence shown here is derived from an EMBL/GenBank/DDBJ whole genome shotgun (WGS) entry which is preliminary data.</text>
</comment>
<dbReference type="RefSeq" id="WP_133587701.1">
    <property type="nucleotide sequence ID" value="NZ_SNVV01000001.1"/>
</dbReference>
<dbReference type="EMBL" id="SNVV01000001">
    <property type="protein sequence ID" value="TDN56951.1"/>
    <property type="molecule type" value="Genomic_DNA"/>
</dbReference>
<keyword evidence="2" id="KW-1185">Reference proteome</keyword>
<dbReference type="AlphaFoldDB" id="A0A4V3BP31"/>
<name>A0A4V3BP31_9RHOO</name>
<proteinExistence type="predicted"/>